<dbReference type="PROSITE" id="PS50949">
    <property type="entry name" value="HTH_GNTR"/>
    <property type="match status" value="1"/>
</dbReference>
<dbReference type="PANTHER" id="PTHR44846:SF1">
    <property type="entry name" value="MANNOSYL-D-GLYCERATE TRANSPORT_METABOLISM SYSTEM REPRESSOR MNGR-RELATED"/>
    <property type="match status" value="1"/>
</dbReference>
<dbReference type="CDD" id="cd07377">
    <property type="entry name" value="WHTH_GntR"/>
    <property type="match status" value="1"/>
</dbReference>
<keyword evidence="3" id="KW-0804">Transcription</keyword>
<evidence type="ECO:0000256" key="4">
    <source>
        <dbReference type="SAM" id="MobiDB-lite"/>
    </source>
</evidence>
<reference evidence="7" key="1">
    <citation type="submission" date="2016-09" db="EMBL/GenBank/DDBJ databases">
        <authorList>
            <person name="Varghese N."/>
            <person name="Submissions S."/>
        </authorList>
    </citation>
    <scope>NUCLEOTIDE SEQUENCE [LARGE SCALE GENOMIC DNA]</scope>
    <source>
        <strain evidence="7">JS23</strain>
    </source>
</reference>
<dbReference type="GO" id="GO:0003700">
    <property type="term" value="F:DNA-binding transcription factor activity"/>
    <property type="evidence" value="ECO:0007669"/>
    <property type="project" value="InterPro"/>
</dbReference>
<dbReference type="SUPFAM" id="SSF46785">
    <property type="entry name" value="Winged helix' DNA-binding domain"/>
    <property type="match status" value="1"/>
</dbReference>
<dbReference type="InterPro" id="IPR036390">
    <property type="entry name" value="WH_DNA-bd_sf"/>
</dbReference>
<keyword evidence="7" id="KW-1185">Reference proteome</keyword>
<name>A0A1H2PUC3_9BURK</name>
<dbReference type="STRING" id="1770053.SAMN05216551_113110"/>
<dbReference type="EMBL" id="FNLO01000013">
    <property type="protein sequence ID" value="SDV50791.1"/>
    <property type="molecule type" value="Genomic_DNA"/>
</dbReference>
<dbReference type="AlphaFoldDB" id="A0A1H2PUC3"/>
<sequence>MMYRLEFHPAALCERPDIPSLPLPQRTDQSSVTQTNRKTRIARSTSDNVSRGEPTPTTKTGHARRAEGTKRAHLRTSAAGQPLYRRVVAALRAEILSGAHPVGGLLPTEHALCERFEISRHTVREALRELRADGLIASRRGSGSTVINAGASQTYVHDTGSFAELAQYTSAPWDIVSNGLTRITADVAARLDSVPDARWLHIRARRLNERLLGSGDRNTRAAVSDTHAVSVSWTEVFLHPDYAQVARLIGKHPRPVYELIFDLYGQRIGEVEQVIFVRPVRGDVAKHLALADGDLVVHVERLYRLPSGRPINLSINIYPSDQFRFAMKLRSLPR</sequence>
<accession>A0A1H2PUC3</accession>
<keyword evidence="2 6" id="KW-0238">DNA-binding</keyword>
<dbReference type="Gene3D" id="3.40.1410.10">
    <property type="entry name" value="Chorismate lyase-like"/>
    <property type="match status" value="1"/>
</dbReference>
<feature type="compositionally biased region" description="Polar residues" evidence="4">
    <location>
        <begin position="26"/>
        <end position="60"/>
    </location>
</feature>
<dbReference type="InterPro" id="IPR000524">
    <property type="entry name" value="Tscrpt_reg_HTH_GntR"/>
</dbReference>
<dbReference type="Pfam" id="PF07702">
    <property type="entry name" value="UTRA"/>
    <property type="match status" value="1"/>
</dbReference>
<gene>
    <name evidence="6" type="ORF">SAMN05216551_113110</name>
</gene>
<evidence type="ECO:0000313" key="7">
    <source>
        <dbReference type="Proteomes" id="UP000243719"/>
    </source>
</evidence>
<dbReference type="Gene3D" id="1.10.10.10">
    <property type="entry name" value="Winged helix-like DNA-binding domain superfamily/Winged helix DNA-binding domain"/>
    <property type="match status" value="1"/>
</dbReference>
<dbReference type="PRINTS" id="PR00035">
    <property type="entry name" value="HTHGNTR"/>
</dbReference>
<evidence type="ECO:0000259" key="5">
    <source>
        <dbReference type="PROSITE" id="PS50949"/>
    </source>
</evidence>
<dbReference type="GO" id="GO:0003677">
    <property type="term" value="F:DNA binding"/>
    <property type="evidence" value="ECO:0007669"/>
    <property type="project" value="UniProtKB-KW"/>
</dbReference>
<keyword evidence="1" id="KW-0805">Transcription regulation</keyword>
<dbReference type="Pfam" id="PF00392">
    <property type="entry name" value="GntR"/>
    <property type="match status" value="1"/>
</dbReference>
<dbReference type="PANTHER" id="PTHR44846">
    <property type="entry name" value="MANNOSYL-D-GLYCERATE TRANSPORT/METABOLISM SYSTEM REPRESSOR MNGR-RELATED"/>
    <property type="match status" value="1"/>
</dbReference>
<dbReference type="InterPro" id="IPR028978">
    <property type="entry name" value="Chorismate_lyase_/UTRA_dom_sf"/>
</dbReference>
<dbReference type="Proteomes" id="UP000243719">
    <property type="component" value="Unassembled WGS sequence"/>
</dbReference>
<feature type="domain" description="HTH gntR-type" evidence="5">
    <location>
        <begin position="81"/>
        <end position="149"/>
    </location>
</feature>
<dbReference type="SUPFAM" id="SSF64288">
    <property type="entry name" value="Chorismate lyase-like"/>
    <property type="match status" value="1"/>
</dbReference>
<evidence type="ECO:0000256" key="2">
    <source>
        <dbReference type="ARBA" id="ARBA00023125"/>
    </source>
</evidence>
<dbReference type="SMART" id="SM00866">
    <property type="entry name" value="UTRA"/>
    <property type="match status" value="1"/>
</dbReference>
<dbReference type="InterPro" id="IPR036388">
    <property type="entry name" value="WH-like_DNA-bd_sf"/>
</dbReference>
<dbReference type="SMART" id="SM00345">
    <property type="entry name" value="HTH_GNTR"/>
    <property type="match status" value="1"/>
</dbReference>
<organism evidence="6 7">
    <name type="scientific">Chitinasiproducens palmae</name>
    <dbReference type="NCBI Taxonomy" id="1770053"/>
    <lineage>
        <taxon>Bacteria</taxon>
        <taxon>Pseudomonadati</taxon>
        <taxon>Pseudomonadota</taxon>
        <taxon>Betaproteobacteria</taxon>
        <taxon>Burkholderiales</taxon>
        <taxon>Burkholderiaceae</taxon>
        <taxon>Chitinasiproducens</taxon>
    </lineage>
</organism>
<dbReference type="InterPro" id="IPR050679">
    <property type="entry name" value="Bact_HTH_transcr_reg"/>
</dbReference>
<evidence type="ECO:0000313" key="6">
    <source>
        <dbReference type="EMBL" id="SDV50791.1"/>
    </source>
</evidence>
<dbReference type="InterPro" id="IPR011663">
    <property type="entry name" value="UTRA"/>
</dbReference>
<evidence type="ECO:0000256" key="3">
    <source>
        <dbReference type="ARBA" id="ARBA00023163"/>
    </source>
</evidence>
<protein>
    <submittedName>
        <fullName evidence="6">DNA-binding transcriptional regulator, GntR family</fullName>
    </submittedName>
</protein>
<proteinExistence type="predicted"/>
<evidence type="ECO:0000256" key="1">
    <source>
        <dbReference type="ARBA" id="ARBA00023015"/>
    </source>
</evidence>
<dbReference type="GO" id="GO:0045892">
    <property type="term" value="P:negative regulation of DNA-templated transcription"/>
    <property type="evidence" value="ECO:0007669"/>
    <property type="project" value="TreeGrafter"/>
</dbReference>
<feature type="region of interest" description="Disordered" evidence="4">
    <location>
        <begin position="15"/>
        <end position="71"/>
    </location>
</feature>